<comment type="caution">
    <text evidence="1">The sequence shown here is derived from an EMBL/GenBank/DDBJ whole genome shotgun (WGS) entry which is preliminary data.</text>
</comment>
<evidence type="ECO:0000313" key="1">
    <source>
        <dbReference type="EMBL" id="KAK4134697.1"/>
    </source>
</evidence>
<name>A0AAN6UKH6_9PEZI</name>
<dbReference type="AlphaFoldDB" id="A0AAN6UKH6"/>
<protein>
    <submittedName>
        <fullName evidence="1">Uncharacterized protein</fullName>
    </submittedName>
</protein>
<gene>
    <name evidence="1" type="ORF">BT67DRAFT_302021</name>
</gene>
<dbReference type="EMBL" id="MU853408">
    <property type="protein sequence ID" value="KAK4134697.1"/>
    <property type="molecule type" value="Genomic_DNA"/>
</dbReference>
<dbReference type="Proteomes" id="UP001304895">
    <property type="component" value="Unassembled WGS sequence"/>
</dbReference>
<accession>A0AAN6UKH6</accession>
<reference evidence="1" key="2">
    <citation type="submission" date="2023-05" db="EMBL/GenBank/DDBJ databases">
        <authorList>
            <consortium name="Lawrence Berkeley National Laboratory"/>
            <person name="Steindorff A."/>
            <person name="Hensen N."/>
            <person name="Bonometti L."/>
            <person name="Westerberg I."/>
            <person name="Brannstrom I.O."/>
            <person name="Guillou S."/>
            <person name="Cros-Aarteil S."/>
            <person name="Calhoun S."/>
            <person name="Haridas S."/>
            <person name="Kuo A."/>
            <person name="Mondo S."/>
            <person name="Pangilinan J."/>
            <person name="Riley R."/>
            <person name="Labutti K."/>
            <person name="Andreopoulos B."/>
            <person name="Lipzen A."/>
            <person name="Chen C."/>
            <person name="Yanf M."/>
            <person name="Daum C."/>
            <person name="Ng V."/>
            <person name="Clum A."/>
            <person name="Ohm R."/>
            <person name="Martin F."/>
            <person name="Silar P."/>
            <person name="Natvig D."/>
            <person name="Lalanne C."/>
            <person name="Gautier V."/>
            <person name="Ament-Velasquez S.L."/>
            <person name="Kruys A."/>
            <person name="Hutchinson M.I."/>
            <person name="Powell A.J."/>
            <person name="Barry K."/>
            <person name="Miller A.N."/>
            <person name="Grigoriev I.V."/>
            <person name="Debuchy R."/>
            <person name="Gladieux P."/>
            <person name="Thoren M.H."/>
            <person name="Johannesson H."/>
        </authorList>
    </citation>
    <scope>NUCLEOTIDE SEQUENCE</scope>
    <source>
        <strain evidence="1">CBS 123565</strain>
    </source>
</reference>
<organism evidence="1 2">
    <name type="scientific">Trichocladium antarcticum</name>
    <dbReference type="NCBI Taxonomy" id="1450529"/>
    <lineage>
        <taxon>Eukaryota</taxon>
        <taxon>Fungi</taxon>
        <taxon>Dikarya</taxon>
        <taxon>Ascomycota</taxon>
        <taxon>Pezizomycotina</taxon>
        <taxon>Sordariomycetes</taxon>
        <taxon>Sordariomycetidae</taxon>
        <taxon>Sordariales</taxon>
        <taxon>Chaetomiaceae</taxon>
        <taxon>Trichocladium</taxon>
    </lineage>
</organism>
<evidence type="ECO:0000313" key="2">
    <source>
        <dbReference type="Proteomes" id="UP001304895"/>
    </source>
</evidence>
<proteinExistence type="predicted"/>
<sequence>MPCTVCVTRLVEGRAAACYDSKGVGICCYECSRLNHTSACVMPAENLQALVQDWYCEVLAFTRANEELPANLHRRGMCLIRAIRKSRKEIAAASAAGKAVSAPAASAAPLFVPRAAAVVGLEERVAIAHERQAAAAEQLVTMARIAHKTAKAMLDEIASHGRVLKRMEGILVCVQLGHGGTGADDVQ</sequence>
<keyword evidence="2" id="KW-1185">Reference proteome</keyword>
<reference evidence="1" key="1">
    <citation type="journal article" date="2023" name="Mol. Phylogenet. Evol.">
        <title>Genome-scale phylogeny and comparative genomics of the fungal order Sordariales.</title>
        <authorList>
            <person name="Hensen N."/>
            <person name="Bonometti L."/>
            <person name="Westerberg I."/>
            <person name="Brannstrom I.O."/>
            <person name="Guillou S."/>
            <person name="Cros-Aarteil S."/>
            <person name="Calhoun S."/>
            <person name="Haridas S."/>
            <person name="Kuo A."/>
            <person name="Mondo S."/>
            <person name="Pangilinan J."/>
            <person name="Riley R."/>
            <person name="LaButti K."/>
            <person name="Andreopoulos B."/>
            <person name="Lipzen A."/>
            <person name="Chen C."/>
            <person name="Yan M."/>
            <person name="Daum C."/>
            <person name="Ng V."/>
            <person name="Clum A."/>
            <person name="Steindorff A."/>
            <person name="Ohm R.A."/>
            <person name="Martin F."/>
            <person name="Silar P."/>
            <person name="Natvig D.O."/>
            <person name="Lalanne C."/>
            <person name="Gautier V."/>
            <person name="Ament-Velasquez S.L."/>
            <person name="Kruys A."/>
            <person name="Hutchinson M.I."/>
            <person name="Powell A.J."/>
            <person name="Barry K."/>
            <person name="Miller A.N."/>
            <person name="Grigoriev I.V."/>
            <person name="Debuchy R."/>
            <person name="Gladieux P."/>
            <person name="Hiltunen Thoren M."/>
            <person name="Johannesson H."/>
        </authorList>
    </citation>
    <scope>NUCLEOTIDE SEQUENCE</scope>
    <source>
        <strain evidence="1">CBS 123565</strain>
    </source>
</reference>